<organism evidence="1 2">
    <name type="scientific">Micromonospora costi</name>
    <dbReference type="NCBI Taxonomy" id="1530042"/>
    <lineage>
        <taxon>Bacteria</taxon>
        <taxon>Bacillati</taxon>
        <taxon>Actinomycetota</taxon>
        <taxon>Actinomycetes</taxon>
        <taxon>Micromonosporales</taxon>
        <taxon>Micromonosporaceae</taxon>
        <taxon>Micromonospora</taxon>
    </lineage>
</organism>
<keyword evidence="2" id="KW-1185">Reference proteome</keyword>
<gene>
    <name evidence="1" type="ORF">D7193_22585</name>
</gene>
<proteinExistence type="predicted"/>
<protein>
    <submittedName>
        <fullName evidence="1">Uncharacterized protein</fullName>
    </submittedName>
</protein>
<reference evidence="1 2" key="1">
    <citation type="journal article" date="2015" name="Int. J. Syst. Evol. Microbiol.">
        <title>Micromonospora costi sp. nov., isolated from a leaf of Costus speciosus.</title>
        <authorList>
            <person name="Thawai C."/>
        </authorList>
    </citation>
    <scope>NUCLEOTIDE SEQUENCE [LARGE SCALE GENOMIC DNA]</scope>
    <source>
        <strain evidence="1 2">CS1-12</strain>
    </source>
</reference>
<evidence type="ECO:0000313" key="1">
    <source>
        <dbReference type="EMBL" id="RKN52644.1"/>
    </source>
</evidence>
<name>A0A3A9ZX89_9ACTN</name>
<accession>A0A3A9ZX89</accession>
<dbReference type="Proteomes" id="UP000279968">
    <property type="component" value="Unassembled WGS sequence"/>
</dbReference>
<sequence length="400" mass="43404">MTIEPVSTAWWSADDVEELTEILAARRSRLWQLTQPGDVSAWVFADPEPAPLDPPPAGVDGDWDDGLDEPQRAAWALAGWMARMTVPEAASTAGRHWLLSRVNDGHGPLLRLTVGVLETFGAYESGEEVWLRVAGAPIGLAMDIGAVNLEEWGRRGIELLEDRTKTLAEEKMLLTCPDIDTALWLLRQPPVMAAARMLNAWVAAGPFSFEGRYRAEVVGRAWRAAETLLAGAAPVEIGGGRGFDREYVAPAAPADPPAQRSFDADAYRAGVREHDRLCRALINHLIAEGVRVGAGLHGVPVDLAWRDADGRQFIAEVKSVAEVSEVEQLRLGLGQVLEYRHRLAARGIDATPVLVVSRCTDQAWQAICGDNHVILLDGDGTADWRAALTKGRPPHALKAG</sequence>
<dbReference type="RefSeq" id="WP_120781551.1">
    <property type="nucleotide sequence ID" value="NZ_JBHLUP010000002.1"/>
</dbReference>
<dbReference type="OrthoDB" id="4939521at2"/>
<evidence type="ECO:0000313" key="2">
    <source>
        <dbReference type="Proteomes" id="UP000279968"/>
    </source>
</evidence>
<dbReference type="EMBL" id="RBAN01000004">
    <property type="protein sequence ID" value="RKN52644.1"/>
    <property type="molecule type" value="Genomic_DNA"/>
</dbReference>
<dbReference type="AlphaFoldDB" id="A0A3A9ZX89"/>
<comment type="caution">
    <text evidence="1">The sequence shown here is derived from an EMBL/GenBank/DDBJ whole genome shotgun (WGS) entry which is preliminary data.</text>
</comment>